<dbReference type="AlphaFoldDB" id="A0A7G9QA38"/>
<evidence type="ECO:0000313" key="1">
    <source>
        <dbReference type="EMBL" id="QNN40213.1"/>
    </source>
</evidence>
<dbReference type="KEGG" id="proe:H9L23_13725"/>
<sequence length="88" mass="10080">MKSALKNIIYNCNQATFLIEKKLAGKITASETLQLRIHLAGCSVCKIYQQQSILINQVFVGFNNEDFKLDEAFKKTLKENIEKEINKN</sequence>
<keyword evidence="2" id="KW-1185">Reference proteome</keyword>
<organism evidence="1 2">
    <name type="scientific">Pedobacter roseus</name>
    <dbReference type="NCBI Taxonomy" id="336820"/>
    <lineage>
        <taxon>Bacteria</taxon>
        <taxon>Pseudomonadati</taxon>
        <taxon>Bacteroidota</taxon>
        <taxon>Sphingobacteriia</taxon>
        <taxon>Sphingobacteriales</taxon>
        <taxon>Sphingobacteriaceae</taxon>
        <taxon>Pedobacter</taxon>
    </lineage>
</organism>
<evidence type="ECO:0000313" key="2">
    <source>
        <dbReference type="Proteomes" id="UP000515806"/>
    </source>
</evidence>
<protein>
    <submittedName>
        <fullName evidence="1">Zf-HC2 domain-containing protein</fullName>
    </submittedName>
</protein>
<dbReference type="RefSeq" id="WP_187590951.1">
    <property type="nucleotide sequence ID" value="NZ_CP060723.1"/>
</dbReference>
<accession>A0A7G9QA38</accession>
<dbReference type="Proteomes" id="UP000515806">
    <property type="component" value="Chromosome"/>
</dbReference>
<reference evidence="1 2" key="1">
    <citation type="submission" date="2020-08" db="EMBL/GenBank/DDBJ databases">
        <title>Genome sequence of Pedobacter roseus KACC 11594T.</title>
        <authorList>
            <person name="Hyun D.-W."/>
            <person name="Bae J.-W."/>
        </authorList>
    </citation>
    <scope>NUCLEOTIDE SEQUENCE [LARGE SCALE GENOMIC DNA]</scope>
    <source>
        <strain evidence="1 2">KACC 11594</strain>
    </source>
</reference>
<dbReference type="EMBL" id="CP060723">
    <property type="protein sequence ID" value="QNN40213.1"/>
    <property type="molecule type" value="Genomic_DNA"/>
</dbReference>
<gene>
    <name evidence="1" type="ORF">H9L23_13725</name>
</gene>
<proteinExistence type="predicted"/>
<name>A0A7G9QA38_9SPHI</name>